<dbReference type="InterPro" id="IPR048763">
    <property type="entry name" value="SNX17-31_FERM_F1"/>
</dbReference>
<proteinExistence type="predicted"/>
<gene>
    <name evidence="2" type="ORF">Celaphus_00016403</name>
</gene>
<reference evidence="2 3" key="1">
    <citation type="journal article" date="2018" name="Mol. Genet. Genomics">
        <title>The red deer Cervus elaphus genome CerEla1.0: sequencing, annotating, genes, and chromosomes.</title>
        <authorList>
            <person name="Bana N.A."/>
            <person name="Nyiri A."/>
            <person name="Nagy J."/>
            <person name="Frank K."/>
            <person name="Nagy T."/>
            <person name="Steger V."/>
            <person name="Schiller M."/>
            <person name="Lakatos P."/>
            <person name="Sugar L."/>
            <person name="Horn P."/>
            <person name="Barta E."/>
            <person name="Orosz L."/>
        </authorList>
    </citation>
    <scope>NUCLEOTIDE SEQUENCE [LARGE SCALE GENOMIC DNA]</scope>
    <source>
        <strain evidence="2">Hungarian</strain>
    </source>
</reference>
<evidence type="ECO:0000259" key="1">
    <source>
        <dbReference type="Pfam" id="PF21273"/>
    </source>
</evidence>
<evidence type="ECO:0000313" key="3">
    <source>
        <dbReference type="Proteomes" id="UP000242450"/>
    </source>
</evidence>
<protein>
    <recommendedName>
        <fullName evidence="1">Sortin nexin 17/31 FERM domain-containing protein</fullName>
    </recommendedName>
</protein>
<accession>A0A212CER4</accession>
<sequence>DTFSITTKKESLDIFLPDGRNIKVEILTSDTAERVLEVVSHNIGLCQELLDCFGLFLIQFCKEGRLSGKKDRRRCRQPELVGWYGQTLSQEMMDCS</sequence>
<dbReference type="Pfam" id="PF21273">
    <property type="entry name" value="SNX17-27-31_F1_FERM"/>
    <property type="match status" value="1"/>
</dbReference>
<dbReference type="GO" id="GO:0035091">
    <property type="term" value="F:phosphatidylinositol binding"/>
    <property type="evidence" value="ECO:0007669"/>
    <property type="project" value="TreeGrafter"/>
</dbReference>
<evidence type="ECO:0000313" key="2">
    <source>
        <dbReference type="EMBL" id="OWK04477.1"/>
    </source>
</evidence>
<dbReference type="PANTHER" id="PTHR12431">
    <property type="entry name" value="SORTING NEXIN 17 AND 27"/>
    <property type="match status" value="1"/>
</dbReference>
<organism evidence="2 3">
    <name type="scientific">Cervus elaphus hippelaphus</name>
    <name type="common">European red deer</name>
    <dbReference type="NCBI Taxonomy" id="46360"/>
    <lineage>
        <taxon>Eukaryota</taxon>
        <taxon>Metazoa</taxon>
        <taxon>Chordata</taxon>
        <taxon>Craniata</taxon>
        <taxon>Vertebrata</taxon>
        <taxon>Euteleostomi</taxon>
        <taxon>Mammalia</taxon>
        <taxon>Eutheria</taxon>
        <taxon>Laurasiatheria</taxon>
        <taxon>Artiodactyla</taxon>
        <taxon>Ruminantia</taxon>
        <taxon>Pecora</taxon>
        <taxon>Cervidae</taxon>
        <taxon>Cervinae</taxon>
        <taxon>Cervus</taxon>
    </lineage>
</organism>
<keyword evidence="3" id="KW-1185">Reference proteome</keyword>
<dbReference type="Proteomes" id="UP000242450">
    <property type="component" value="Chromosome 21"/>
</dbReference>
<comment type="caution">
    <text evidence="2">The sequence shown here is derived from an EMBL/GenBank/DDBJ whole genome shotgun (WGS) entry which is preliminary data.</text>
</comment>
<dbReference type="GO" id="GO:0032456">
    <property type="term" value="P:endocytic recycling"/>
    <property type="evidence" value="ECO:0007669"/>
    <property type="project" value="TreeGrafter"/>
</dbReference>
<feature type="non-terminal residue" evidence="2">
    <location>
        <position position="1"/>
    </location>
</feature>
<dbReference type="GO" id="GO:0006886">
    <property type="term" value="P:intracellular protein transport"/>
    <property type="evidence" value="ECO:0007669"/>
    <property type="project" value="TreeGrafter"/>
</dbReference>
<dbReference type="Gene3D" id="3.10.20.90">
    <property type="entry name" value="Phosphatidylinositol 3-kinase Catalytic Subunit, Chain A, domain 1"/>
    <property type="match status" value="1"/>
</dbReference>
<dbReference type="GO" id="GO:0005769">
    <property type="term" value="C:early endosome"/>
    <property type="evidence" value="ECO:0007669"/>
    <property type="project" value="TreeGrafter"/>
</dbReference>
<name>A0A212CER4_CEREH</name>
<feature type="domain" description="Sortin nexin 17/31 FERM" evidence="1">
    <location>
        <begin position="11"/>
        <end position="66"/>
    </location>
</feature>
<dbReference type="AlphaFoldDB" id="A0A212CER4"/>
<dbReference type="EMBL" id="MKHE01000021">
    <property type="protein sequence ID" value="OWK04477.1"/>
    <property type="molecule type" value="Genomic_DNA"/>
</dbReference>
<dbReference type="OrthoDB" id="5772781at2759"/>
<dbReference type="PANTHER" id="PTHR12431:SF15">
    <property type="entry name" value="SORTING NEXIN-31"/>
    <property type="match status" value="1"/>
</dbReference>